<dbReference type="PANTHER" id="PTHR30540">
    <property type="entry name" value="OSMOTIC STRESS POTASSIUM TRANSPORTER"/>
    <property type="match status" value="1"/>
</dbReference>
<feature type="transmembrane region" description="Helical" evidence="3">
    <location>
        <begin position="91"/>
        <end position="111"/>
    </location>
</feature>
<protein>
    <recommendedName>
        <fullName evidence="4">K+ potassium transporter integral membrane domain-containing protein</fullName>
    </recommendedName>
</protein>
<evidence type="ECO:0000256" key="3">
    <source>
        <dbReference type="SAM" id="Phobius"/>
    </source>
</evidence>
<keyword evidence="6" id="KW-1185">Reference proteome</keyword>
<dbReference type="InterPro" id="IPR003855">
    <property type="entry name" value="K+_transporter"/>
</dbReference>
<evidence type="ECO:0000256" key="1">
    <source>
        <dbReference type="ARBA" id="ARBA00004651"/>
    </source>
</evidence>
<dbReference type="Proteomes" id="UP000823775">
    <property type="component" value="Unassembled WGS sequence"/>
</dbReference>
<reference evidence="5 6" key="1">
    <citation type="journal article" date="2021" name="BMC Genomics">
        <title>Datura genome reveals duplications of psychoactive alkaloid biosynthetic genes and high mutation rate following tissue culture.</title>
        <authorList>
            <person name="Rajewski A."/>
            <person name="Carter-House D."/>
            <person name="Stajich J."/>
            <person name="Litt A."/>
        </authorList>
    </citation>
    <scope>NUCLEOTIDE SEQUENCE [LARGE SCALE GENOMIC DNA]</scope>
    <source>
        <strain evidence="5">AR-01</strain>
    </source>
</reference>
<comment type="subcellular location">
    <subcellularLocation>
        <location evidence="1">Cell membrane</location>
        <topology evidence="1">Multi-pass membrane protein</topology>
    </subcellularLocation>
</comment>
<feature type="transmembrane region" description="Helical" evidence="3">
    <location>
        <begin position="43"/>
        <end position="70"/>
    </location>
</feature>
<feature type="domain" description="K+ potassium transporter integral membrane" evidence="4">
    <location>
        <begin position="37"/>
        <end position="103"/>
    </location>
</feature>
<dbReference type="PANTHER" id="PTHR30540:SF125">
    <property type="entry name" value="POTASSIUM TRANSPORTER"/>
    <property type="match status" value="1"/>
</dbReference>
<feature type="transmembrane region" description="Helical" evidence="3">
    <location>
        <begin position="131"/>
        <end position="151"/>
    </location>
</feature>
<evidence type="ECO:0000256" key="2">
    <source>
        <dbReference type="ARBA" id="ARBA00008440"/>
    </source>
</evidence>
<dbReference type="Pfam" id="PF02705">
    <property type="entry name" value="K_trans"/>
    <property type="match status" value="1"/>
</dbReference>
<name>A0ABS8SDH4_DATST</name>
<proteinExistence type="inferred from homology"/>
<dbReference type="InterPro" id="IPR053951">
    <property type="entry name" value="K_trans_N"/>
</dbReference>
<evidence type="ECO:0000313" key="6">
    <source>
        <dbReference type="Proteomes" id="UP000823775"/>
    </source>
</evidence>
<sequence>MWPVLSAVGGIKEAAPKAMTEGTEALFADVGHLLFDGIYWPMYVVAVFAAIIASQAMISGTFAIIQQSLALGCFPRVKIVHTSADITDKSISLKSITFSCWLALLLLLDSGLLKKLATLMLGPCKFNQGGYLPLAFAMFLMFIMCVWNYVYRMKYYFELESQDYPEKVKERRQRQIPIVYQDLQFSILNLFWNSHQSSSIMSRIYGSIDVRHEQEDFEKILVERVKEFIREYCLFSIAIKSHRLSLERIKQLENIDSGINNIGAKKAEEEEKEDSNTKQVENEEDFASLVEKEMVVVDRACQLGWFIW</sequence>
<keyword evidence="3" id="KW-0472">Membrane</keyword>
<keyword evidence="3" id="KW-1133">Transmembrane helix</keyword>
<comment type="similarity">
    <text evidence="2">Belongs to the HAK/KUP transporter (TC 2.A.72.3) family.</text>
</comment>
<accession>A0ABS8SDH4</accession>
<evidence type="ECO:0000313" key="5">
    <source>
        <dbReference type="EMBL" id="MCD7456624.1"/>
    </source>
</evidence>
<evidence type="ECO:0000259" key="4">
    <source>
        <dbReference type="Pfam" id="PF02705"/>
    </source>
</evidence>
<comment type="caution">
    <text evidence="5">The sequence shown here is derived from an EMBL/GenBank/DDBJ whole genome shotgun (WGS) entry which is preliminary data.</text>
</comment>
<gene>
    <name evidence="5" type="ORF">HAX54_032404</name>
</gene>
<dbReference type="EMBL" id="JACEIK010000411">
    <property type="protein sequence ID" value="MCD7456624.1"/>
    <property type="molecule type" value="Genomic_DNA"/>
</dbReference>
<organism evidence="5 6">
    <name type="scientific">Datura stramonium</name>
    <name type="common">Jimsonweed</name>
    <name type="synonym">Common thornapple</name>
    <dbReference type="NCBI Taxonomy" id="4076"/>
    <lineage>
        <taxon>Eukaryota</taxon>
        <taxon>Viridiplantae</taxon>
        <taxon>Streptophyta</taxon>
        <taxon>Embryophyta</taxon>
        <taxon>Tracheophyta</taxon>
        <taxon>Spermatophyta</taxon>
        <taxon>Magnoliopsida</taxon>
        <taxon>eudicotyledons</taxon>
        <taxon>Gunneridae</taxon>
        <taxon>Pentapetalae</taxon>
        <taxon>asterids</taxon>
        <taxon>lamiids</taxon>
        <taxon>Solanales</taxon>
        <taxon>Solanaceae</taxon>
        <taxon>Solanoideae</taxon>
        <taxon>Datureae</taxon>
        <taxon>Datura</taxon>
    </lineage>
</organism>
<keyword evidence="3" id="KW-0812">Transmembrane</keyword>